<feature type="binding site" evidence="4">
    <location>
        <position position="240"/>
    </location>
    <ligand>
        <name>a divalent metal cation</name>
        <dbReference type="ChEBI" id="CHEBI:60240"/>
        <label>1</label>
    </ligand>
</feature>
<dbReference type="AlphaFoldDB" id="A0A840G3F5"/>
<reference evidence="5 6" key="1">
    <citation type="submission" date="2020-08" db="EMBL/GenBank/DDBJ databases">
        <title>Genome sequencing of Purple Non-Sulfur Bacteria from various extreme environments.</title>
        <authorList>
            <person name="Mayer M."/>
        </authorList>
    </citation>
    <scope>NUCLEOTIDE SEQUENCE [LARGE SCALE GENOMIC DNA]</scope>
    <source>
        <strain evidence="5 6">2761</strain>
    </source>
</reference>
<evidence type="ECO:0000256" key="1">
    <source>
        <dbReference type="ARBA" id="ARBA00009275"/>
    </source>
</evidence>
<dbReference type="PIRSF" id="PIRSF005902">
    <property type="entry name" value="DNase_TatD"/>
    <property type="match status" value="1"/>
</dbReference>
<dbReference type="GO" id="GO:0046872">
    <property type="term" value="F:metal ion binding"/>
    <property type="evidence" value="ECO:0007669"/>
    <property type="project" value="UniProtKB-KW"/>
</dbReference>
<evidence type="ECO:0000256" key="2">
    <source>
        <dbReference type="ARBA" id="ARBA00022723"/>
    </source>
</evidence>
<dbReference type="CDD" id="cd01310">
    <property type="entry name" value="TatD_DNAse"/>
    <property type="match status" value="1"/>
</dbReference>
<dbReference type="PANTHER" id="PTHR46124:SF2">
    <property type="entry name" value="D-AMINOACYL-TRNA DEACYLASE"/>
    <property type="match status" value="1"/>
</dbReference>
<dbReference type="EMBL" id="JACIGE010000002">
    <property type="protein sequence ID" value="MBB4246445.1"/>
    <property type="molecule type" value="Genomic_DNA"/>
</dbReference>
<dbReference type="RefSeq" id="WP_153114519.1">
    <property type="nucleotide sequence ID" value="NZ_JACIGE010000002.1"/>
</dbReference>
<dbReference type="GO" id="GO:0016788">
    <property type="term" value="F:hydrolase activity, acting on ester bonds"/>
    <property type="evidence" value="ECO:0007669"/>
    <property type="project" value="InterPro"/>
</dbReference>
<dbReference type="PROSITE" id="PS01091">
    <property type="entry name" value="TATD_3"/>
    <property type="match status" value="1"/>
</dbReference>
<evidence type="ECO:0000256" key="3">
    <source>
        <dbReference type="ARBA" id="ARBA00022801"/>
    </source>
</evidence>
<dbReference type="PROSITE" id="PS01137">
    <property type="entry name" value="TATD_1"/>
    <property type="match status" value="1"/>
</dbReference>
<feature type="binding site" evidence="4">
    <location>
        <position position="190"/>
    </location>
    <ligand>
        <name>a divalent metal cation</name>
        <dbReference type="ChEBI" id="CHEBI:60240"/>
        <label>2</label>
    </ligand>
</feature>
<dbReference type="FunFam" id="3.20.20.140:FF:000005">
    <property type="entry name" value="TatD family hydrolase"/>
    <property type="match status" value="1"/>
</dbReference>
<gene>
    <name evidence="5" type="ORF">GGD90_000802</name>
</gene>
<dbReference type="Proteomes" id="UP000587070">
    <property type="component" value="Unassembled WGS sequence"/>
</dbReference>
<sequence length="291" mass="30267">MTAAGTVAPAGHAGGEAVAPSAAAAKPSFIDTHCHLDAAEFAADRVAVAARAAAAGVEQIVVPAVAAGNFADVAACGENFAAVRVAYGIHPLYVDDASEADLRALRERLARELDGPRPPLAIGEIGLDFYVAGVDVERQTHFFVEQLKIARDLALPVLLHVRRAQDAVLAALRRVGGRGQASALAGGIAHAFNGSRQQADAFIDLGFALGFGGVMTWSRARRIRELAATLPLAAIVLETDSPDMPPEFVGRGRNEPAHLPRIAATLAELRGMSLDGVAAATTATARRILPR</sequence>
<keyword evidence="2 4" id="KW-0479">Metal-binding</keyword>
<feature type="binding site" evidence="4">
    <location>
        <position position="33"/>
    </location>
    <ligand>
        <name>a divalent metal cation</name>
        <dbReference type="ChEBI" id="CHEBI:60240"/>
        <label>1</label>
    </ligand>
</feature>
<evidence type="ECO:0000313" key="6">
    <source>
        <dbReference type="Proteomes" id="UP000587070"/>
    </source>
</evidence>
<dbReference type="PANTHER" id="PTHR46124">
    <property type="entry name" value="D-AMINOACYL-TRNA DEACYLASE"/>
    <property type="match status" value="1"/>
</dbReference>
<evidence type="ECO:0000256" key="4">
    <source>
        <dbReference type="PIRSR" id="PIRSR005902-1"/>
    </source>
</evidence>
<organism evidence="5 6">
    <name type="scientific">Rhodocyclus tenuis</name>
    <name type="common">Rhodospirillum tenue</name>
    <dbReference type="NCBI Taxonomy" id="1066"/>
    <lineage>
        <taxon>Bacteria</taxon>
        <taxon>Pseudomonadati</taxon>
        <taxon>Pseudomonadota</taxon>
        <taxon>Betaproteobacteria</taxon>
        <taxon>Rhodocyclales</taxon>
        <taxon>Rhodocyclaceae</taxon>
        <taxon>Rhodocyclus</taxon>
    </lineage>
</organism>
<name>A0A840G3F5_RHOTE</name>
<protein>
    <submittedName>
        <fullName evidence="5">TatD DNase family protein</fullName>
        <ecNumber evidence="5">3.1.21.-</ecNumber>
    </submittedName>
</protein>
<proteinExistence type="inferred from homology"/>
<dbReference type="OrthoDB" id="9810005at2"/>
<accession>A0A840G3F5</accession>
<keyword evidence="6" id="KW-1185">Reference proteome</keyword>
<feature type="binding site" evidence="4">
    <location>
        <position position="35"/>
    </location>
    <ligand>
        <name>a divalent metal cation</name>
        <dbReference type="ChEBI" id="CHEBI:60240"/>
        <label>1</label>
    </ligand>
</feature>
<dbReference type="SUPFAM" id="SSF51556">
    <property type="entry name" value="Metallo-dependent hydrolases"/>
    <property type="match status" value="1"/>
</dbReference>
<dbReference type="Pfam" id="PF01026">
    <property type="entry name" value="TatD_DNase"/>
    <property type="match status" value="1"/>
</dbReference>
<dbReference type="InterPro" id="IPR032466">
    <property type="entry name" value="Metal_Hydrolase"/>
</dbReference>
<keyword evidence="3 5" id="KW-0378">Hydrolase</keyword>
<comment type="caution">
    <text evidence="5">The sequence shown here is derived from an EMBL/GenBank/DDBJ whole genome shotgun (WGS) entry which is preliminary data.</text>
</comment>
<comment type="similarity">
    <text evidence="1">Belongs to the metallo-dependent hydrolases superfamily. TatD-type hydrolase family.</text>
</comment>
<dbReference type="InterPro" id="IPR001130">
    <property type="entry name" value="TatD-like"/>
</dbReference>
<feature type="binding site" evidence="4">
    <location>
        <position position="124"/>
    </location>
    <ligand>
        <name>a divalent metal cation</name>
        <dbReference type="ChEBI" id="CHEBI:60240"/>
        <label>1</label>
    </ligand>
</feature>
<dbReference type="Gene3D" id="3.20.20.140">
    <property type="entry name" value="Metal-dependent hydrolases"/>
    <property type="match status" value="1"/>
</dbReference>
<dbReference type="InterPro" id="IPR018228">
    <property type="entry name" value="DNase_TatD-rel_CS"/>
</dbReference>
<evidence type="ECO:0000313" key="5">
    <source>
        <dbReference type="EMBL" id="MBB4246445.1"/>
    </source>
</evidence>
<dbReference type="EC" id="3.1.21.-" evidence="5"/>
<dbReference type="PROSITE" id="PS01090">
    <property type="entry name" value="TATD_2"/>
    <property type="match status" value="1"/>
</dbReference>
<feature type="binding site" evidence="4">
    <location>
        <position position="160"/>
    </location>
    <ligand>
        <name>a divalent metal cation</name>
        <dbReference type="ChEBI" id="CHEBI:60240"/>
        <label>2</label>
    </ligand>
</feature>